<comment type="caution">
    <text evidence="2">The sequence shown here is derived from an EMBL/GenBank/DDBJ whole genome shotgun (WGS) entry which is preliminary data.</text>
</comment>
<organism evidence="2 3">
    <name type="scientific">Sphaerisporangium dianthi</name>
    <dbReference type="NCBI Taxonomy" id="1436120"/>
    <lineage>
        <taxon>Bacteria</taxon>
        <taxon>Bacillati</taxon>
        <taxon>Actinomycetota</taxon>
        <taxon>Actinomycetes</taxon>
        <taxon>Streptosporangiales</taxon>
        <taxon>Streptosporangiaceae</taxon>
        <taxon>Sphaerisporangium</taxon>
    </lineage>
</organism>
<evidence type="ECO:0000256" key="1">
    <source>
        <dbReference type="SAM" id="MobiDB-lite"/>
    </source>
</evidence>
<evidence type="ECO:0000313" key="3">
    <source>
        <dbReference type="Proteomes" id="UP001596004"/>
    </source>
</evidence>
<dbReference type="Pfam" id="PF18934">
    <property type="entry name" value="DUF5682"/>
    <property type="match status" value="2"/>
</dbReference>
<sequence>MVTVLGIRHHGPGSAKAVLAELERLRPDIVLIEGPPEADGLVALAADPGMEPPVALLAHVPGEPARAAFWPFAGFSPEWQAIRYAARAGIPARFCDLPAAHGLAEHPAPESPSTPVQPDAAPDSSSTSEGLPVAGPDPSNTSEGVPVAGPDPSRTSEGPPDVAPERSSTSGGLPDAAPGPSSSASGDLPAAPEREHGVPGRSDVVPEAPGDRDGDDGQENGEGADAGDGPEAVHRDPIGELARAAGYDDPERWWEDAVEHRGDTPFEVIADAMAAVREGYTPGEHEARREAYMRKIIRAALKEGYERVAVVCGAWHVPALRDPGPAAPDDRLLRGLPKVKVEMTWVPWTYGRLASWSGYGAGVTSPGWYDHLFTVPDRPIERWLTAAAHLLREEDLPVSSAHVIEAVRLADSLAVVRGRPLAGLGEVTEAVRAVLCEGDELPVELIQRRMVVGERLGRVPDDTPMVPLQRDLRDRQRRLKLKPGALEHDLDLDLRKPLDLDRSRLLHRLGLIGVGWGTPREARGKGTFRESWTLQWRPEFDIDLIEAGAYGTTVPAAATARVRELVDLGSGRTARHAAPSTAASAARPAATLAELTGVAERCLLADLPEALPDVLASISTRAALDSDVTHLMAALPALVRAQRYGDVRGTPAAGLSVIVESLLGRIRAGLPAAVTGLDDDAARELLGHVDAVHASVGLLESGREGWLATLRGVAERRDLHGLIAGRLTRILLDAGTIPAEEVARRMSRSMSAGAPPAQAAAWVEGFLSGSGLLLVHDPGLLGLIDAWLTGLTGEAFVDVLPLLRRTFAAFGPPERRAIGGRVSSGGTARAVTPEADPDRAAPAVRTVLSILGSA</sequence>
<protein>
    <submittedName>
        <fullName evidence="2">DUF5682 family protein</fullName>
    </submittedName>
</protein>
<feature type="compositionally biased region" description="Low complexity" evidence="1">
    <location>
        <begin position="170"/>
        <end position="191"/>
    </location>
</feature>
<name>A0ABV9CHA1_9ACTN</name>
<dbReference type="PANTHER" id="PTHR30634:SF14">
    <property type="match status" value="1"/>
</dbReference>
<proteinExistence type="predicted"/>
<gene>
    <name evidence="2" type="ORF">ACFO60_12905</name>
</gene>
<accession>A0ABV9CHA1</accession>
<keyword evidence="3" id="KW-1185">Reference proteome</keyword>
<dbReference type="InterPro" id="IPR050458">
    <property type="entry name" value="LolB"/>
</dbReference>
<feature type="region of interest" description="Disordered" evidence="1">
    <location>
        <begin position="103"/>
        <end position="234"/>
    </location>
</feature>
<dbReference type="Proteomes" id="UP001596004">
    <property type="component" value="Unassembled WGS sequence"/>
</dbReference>
<feature type="compositionally biased region" description="Low complexity" evidence="1">
    <location>
        <begin position="221"/>
        <end position="230"/>
    </location>
</feature>
<dbReference type="EMBL" id="JBHSFP010000007">
    <property type="protein sequence ID" value="MFC4531668.1"/>
    <property type="molecule type" value="Genomic_DNA"/>
</dbReference>
<dbReference type="RefSeq" id="WP_380840326.1">
    <property type="nucleotide sequence ID" value="NZ_JBHSFP010000007.1"/>
</dbReference>
<reference evidence="3" key="1">
    <citation type="journal article" date="2019" name="Int. J. Syst. Evol. Microbiol.">
        <title>The Global Catalogue of Microorganisms (GCM) 10K type strain sequencing project: providing services to taxonomists for standard genome sequencing and annotation.</title>
        <authorList>
            <consortium name="The Broad Institute Genomics Platform"/>
            <consortium name="The Broad Institute Genome Sequencing Center for Infectious Disease"/>
            <person name="Wu L."/>
            <person name="Ma J."/>
        </authorList>
    </citation>
    <scope>NUCLEOTIDE SEQUENCE [LARGE SCALE GENOMIC DNA]</scope>
    <source>
        <strain evidence="3">CGMCC 4.7132</strain>
    </source>
</reference>
<dbReference type="PANTHER" id="PTHR30634">
    <property type="entry name" value="OUTER MEMBRANE LOLAB LIPOPROTEIN INSERTION APPARATUS"/>
    <property type="match status" value="1"/>
</dbReference>
<dbReference type="InterPro" id="IPR043737">
    <property type="entry name" value="DUF5682"/>
</dbReference>
<evidence type="ECO:0000313" key="2">
    <source>
        <dbReference type="EMBL" id="MFC4531668.1"/>
    </source>
</evidence>